<feature type="non-terminal residue" evidence="1">
    <location>
        <position position="1"/>
    </location>
</feature>
<evidence type="ECO:0000313" key="1">
    <source>
        <dbReference type="EMBL" id="KAH0893439.1"/>
    </source>
</evidence>
<protein>
    <submittedName>
        <fullName evidence="1">Uncharacterized protein</fullName>
    </submittedName>
</protein>
<comment type="caution">
    <text evidence="1">The sequence shown here is derived from an EMBL/GenBank/DDBJ whole genome shotgun (WGS) entry which is preliminary data.</text>
</comment>
<dbReference type="EMBL" id="JAGKQM010000013">
    <property type="protein sequence ID" value="KAH0893439.1"/>
    <property type="molecule type" value="Genomic_DNA"/>
</dbReference>
<accession>A0ABQ8ALL5</accession>
<dbReference type="Proteomes" id="UP000824890">
    <property type="component" value="Unassembled WGS sequence"/>
</dbReference>
<sequence length="287" mass="32616">VGFLPLNPSLLPISYISYCKCSSIVEARLMRFWEARNMKRQGDLVDVNVSLFSFFLRATIMQATINSSRLPRFRSRLTAGSMYTISGFDVARCAQSFRLSDSPLMIRFNDLTSFDEITEPVSPLPEEGFRFRNQTESFETAEGAFGCFDGVMTKLHNLRAAEAGQMLAAEGVNPEDVTMPLFITDMEGKTLTLITSLHTIRHSKSHTSSLNMSVFQYLTMSSMKETMVMMPICRTVTNFLTRLKLENAVVMEIRMLRKTLLLLRQRRGPTGPLMRPRKPLLLEMELP</sequence>
<name>A0ABQ8ALL5_BRANA</name>
<keyword evidence="2" id="KW-1185">Reference proteome</keyword>
<organism evidence="1 2">
    <name type="scientific">Brassica napus</name>
    <name type="common">Rape</name>
    <dbReference type="NCBI Taxonomy" id="3708"/>
    <lineage>
        <taxon>Eukaryota</taxon>
        <taxon>Viridiplantae</taxon>
        <taxon>Streptophyta</taxon>
        <taxon>Embryophyta</taxon>
        <taxon>Tracheophyta</taxon>
        <taxon>Spermatophyta</taxon>
        <taxon>Magnoliopsida</taxon>
        <taxon>eudicotyledons</taxon>
        <taxon>Gunneridae</taxon>
        <taxon>Pentapetalae</taxon>
        <taxon>rosids</taxon>
        <taxon>malvids</taxon>
        <taxon>Brassicales</taxon>
        <taxon>Brassicaceae</taxon>
        <taxon>Brassiceae</taxon>
        <taxon>Brassica</taxon>
    </lineage>
</organism>
<dbReference type="InterPro" id="IPR012340">
    <property type="entry name" value="NA-bd_OB-fold"/>
</dbReference>
<dbReference type="Gene3D" id="2.40.50.140">
    <property type="entry name" value="Nucleic acid-binding proteins"/>
    <property type="match status" value="1"/>
</dbReference>
<evidence type="ECO:0000313" key="2">
    <source>
        <dbReference type="Proteomes" id="UP000824890"/>
    </source>
</evidence>
<proteinExistence type="predicted"/>
<reference evidence="1 2" key="1">
    <citation type="submission" date="2021-05" db="EMBL/GenBank/DDBJ databases">
        <title>Genome Assembly of Synthetic Allotetraploid Brassica napus Reveals Homoeologous Exchanges between Subgenomes.</title>
        <authorList>
            <person name="Davis J.T."/>
        </authorList>
    </citation>
    <scope>NUCLEOTIDE SEQUENCE [LARGE SCALE GENOMIC DNA]</scope>
    <source>
        <strain evidence="2">cv. Da-Ae</strain>
        <tissue evidence="1">Seedling</tissue>
    </source>
</reference>
<gene>
    <name evidence="1" type="ORF">HID58_055868</name>
</gene>